<accession>A0A7H4PGT1</accession>
<sequence length="60" mass="6540">MIPLLNTQIVIRYHDIITAYNGANNCSGGKLNLINSASNHPRSTFISVRDSFNSLCDTSA</sequence>
<protein>
    <submittedName>
        <fullName evidence="1">Uncharacterized protein</fullName>
    </submittedName>
</protein>
<comment type="caution">
    <text evidence="1">The sequence shown here is derived from an EMBL/GenBank/DDBJ whole genome shotgun (WGS) entry which is preliminary data.</text>
</comment>
<reference evidence="1 2" key="1">
    <citation type="submission" date="2018-06" db="EMBL/GenBank/DDBJ databases">
        <authorList>
            <consortium name="Pathogen Informatics"/>
            <person name="Doyle S."/>
        </authorList>
    </citation>
    <scope>NUCLEOTIDE SEQUENCE [LARGE SCALE GENOMIC DNA]</scope>
    <source>
        <strain evidence="1 2">NCTC11685</strain>
    </source>
</reference>
<dbReference type="EMBL" id="UGMS01000002">
    <property type="protein sequence ID" value="STW71451.1"/>
    <property type="molecule type" value="Genomic_DNA"/>
</dbReference>
<name>A0A7H4PGT1_9ENTR</name>
<organism evidence="1 2">
    <name type="scientific">Klebsiella michiganensis</name>
    <dbReference type="NCBI Taxonomy" id="1134687"/>
    <lineage>
        <taxon>Bacteria</taxon>
        <taxon>Pseudomonadati</taxon>
        <taxon>Pseudomonadota</taxon>
        <taxon>Gammaproteobacteria</taxon>
        <taxon>Enterobacterales</taxon>
        <taxon>Enterobacteriaceae</taxon>
        <taxon>Klebsiella/Raoultella group</taxon>
        <taxon>Klebsiella</taxon>
    </lineage>
</organism>
<gene>
    <name evidence="1" type="ORF">NCTC11685_04872</name>
</gene>
<dbReference type="Proteomes" id="UP000254863">
    <property type="component" value="Unassembled WGS sequence"/>
</dbReference>
<dbReference type="AlphaFoldDB" id="A0A7H4PGT1"/>
<evidence type="ECO:0000313" key="2">
    <source>
        <dbReference type="Proteomes" id="UP000254863"/>
    </source>
</evidence>
<evidence type="ECO:0000313" key="1">
    <source>
        <dbReference type="EMBL" id="STW71451.1"/>
    </source>
</evidence>
<proteinExistence type="predicted"/>